<keyword evidence="3" id="KW-1185">Reference proteome</keyword>
<protein>
    <recommendedName>
        <fullName evidence="4">SRPBCC family protein</fullName>
    </recommendedName>
</protein>
<comment type="caution">
    <text evidence="2">The sequence shown here is derived from an EMBL/GenBank/DDBJ whole genome shotgun (WGS) entry which is preliminary data.</text>
</comment>
<feature type="chain" id="PRO_5022882118" description="SRPBCC family protein" evidence="1">
    <location>
        <begin position="37"/>
        <end position="210"/>
    </location>
</feature>
<gene>
    <name evidence="2" type="ORF">FPY71_17595</name>
</gene>
<proteinExistence type="predicted"/>
<evidence type="ECO:0000313" key="2">
    <source>
        <dbReference type="EMBL" id="KAA0968144.1"/>
    </source>
</evidence>
<dbReference type="OrthoDB" id="6057861at2"/>
<evidence type="ECO:0000256" key="1">
    <source>
        <dbReference type="SAM" id="SignalP"/>
    </source>
</evidence>
<accession>A0A5B0DMT0</accession>
<evidence type="ECO:0008006" key="4">
    <source>
        <dbReference type="Google" id="ProtNLM"/>
    </source>
</evidence>
<sequence length="210" mass="22928">MIQNELKPEGNAPVSLSIKILALALPFMAAITLAHAQTDVVERLNVPGPIQFDGKDFALAWTSAPTEGYFKQEYVPAGQVVETFTDMFLVEVATRPLRPIDAAGGQIQSLQARKQTDPVVNYDILHNENSGEVLLDFVLSDLKADPIFVEWNAYRYVEQPDGEGVVLYGISRRGYGDDGAKALLESLKTIRSPTILALSSAELPPVSVKD</sequence>
<dbReference type="EMBL" id="VTWH01000006">
    <property type="protein sequence ID" value="KAA0968144.1"/>
    <property type="molecule type" value="Genomic_DNA"/>
</dbReference>
<organism evidence="2 3">
    <name type="scientific">Aureimonas fodinaquatilis</name>
    <dbReference type="NCBI Taxonomy" id="2565783"/>
    <lineage>
        <taxon>Bacteria</taxon>
        <taxon>Pseudomonadati</taxon>
        <taxon>Pseudomonadota</taxon>
        <taxon>Alphaproteobacteria</taxon>
        <taxon>Hyphomicrobiales</taxon>
        <taxon>Aurantimonadaceae</taxon>
        <taxon>Aureimonas</taxon>
    </lineage>
</organism>
<dbReference type="Proteomes" id="UP000324738">
    <property type="component" value="Unassembled WGS sequence"/>
</dbReference>
<reference evidence="2 3" key="1">
    <citation type="submission" date="2019-08" db="EMBL/GenBank/DDBJ databases">
        <title>Aureimonas fodiniaquatilis sp. nov., isolated from a coal mine wastewater.</title>
        <authorList>
            <person name="Kim W."/>
        </authorList>
    </citation>
    <scope>NUCLEOTIDE SEQUENCE [LARGE SCALE GENOMIC DNA]</scope>
    <source>
        <strain evidence="2 3">CAU 1482</strain>
    </source>
</reference>
<evidence type="ECO:0000313" key="3">
    <source>
        <dbReference type="Proteomes" id="UP000324738"/>
    </source>
</evidence>
<dbReference type="AlphaFoldDB" id="A0A5B0DMT0"/>
<name>A0A5B0DMT0_9HYPH</name>
<feature type="signal peptide" evidence="1">
    <location>
        <begin position="1"/>
        <end position="36"/>
    </location>
</feature>
<keyword evidence="1" id="KW-0732">Signal</keyword>